<evidence type="ECO:0000313" key="2">
    <source>
        <dbReference type="Proteomes" id="UP000460318"/>
    </source>
</evidence>
<keyword evidence="2" id="KW-1185">Reference proteome</keyword>
<organism evidence="1 2">
    <name type="scientific">Paenibacillus dendrobii</name>
    <dbReference type="NCBI Taxonomy" id="2691084"/>
    <lineage>
        <taxon>Bacteria</taxon>
        <taxon>Bacillati</taxon>
        <taxon>Bacillota</taxon>
        <taxon>Bacilli</taxon>
        <taxon>Bacillales</taxon>
        <taxon>Paenibacillaceae</taxon>
        <taxon>Paenibacillus</taxon>
    </lineage>
</organism>
<protein>
    <submittedName>
        <fullName evidence="1">Uncharacterized protein</fullName>
    </submittedName>
</protein>
<sequence>MKPENSIGKLIEIIDKESPYYGFWGFVRQWNGEVFHVSGGSIPEEQMPIFDRNQFKIPRNLEVYIRAGAKIDKDGRENN</sequence>
<accession>A0A7X3IMR5</accession>
<proteinExistence type="predicted"/>
<evidence type="ECO:0000313" key="1">
    <source>
        <dbReference type="EMBL" id="MWV44927.1"/>
    </source>
</evidence>
<dbReference type="RefSeq" id="WP_160498535.1">
    <property type="nucleotide sequence ID" value="NZ_WUBI01000002.1"/>
</dbReference>
<dbReference type="AlphaFoldDB" id="A0A7X3IMR5"/>
<name>A0A7X3IMR5_9BACL</name>
<dbReference type="Proteomes" id="UP000460318">
    <property type="component" value="Unassembled WGS sequence"/>
</dbReference>
<gene>
    <name evidence="1" type="ORF">GRF59_14995</name>
</gene>
<reference evidence="1 2" key="1">
    <citation type="submission" date="2019-12" db="EMBL/GenBank/DDBJ databases">
        <title>Paenibacillus sp. nov., an endophytic bacterium isolated from the stem of Dendrobium.</title>
        <authorList>
            <person name="Zhao R."/>
        </authorList>
    </citation>
    <scope>NUCLEOTIDE SEQUENCE [LARGE SCALE GENOMIC DNA]</scope>
    <source>
        <strain evidence="1 2">HJL G12</strain>
    </source>
</reference>
<dbReference type="EMBL" id="WUBI01000002">
    <property type="protein sequence ID" value="MWV44927.1"/>
    <property type="molecule type" value="Genomic_DNA"/>
</dbReference>
<comment type="caution">
    <text evidence="1">The sequence shown here is derived from an EMBL/GenBank/DDBJ whole genome shotgun (WGS) entry which is preliminary data.</text>
</comment>